<name>A0ACC3CW94_9PEZI</name>
<feature type="non-terminal residue" evidence="1">
    <location>
        <position position="428"/>
    </location>
</feature>
<keyword evidence="2" id="KW-1185">Reference proteome</keyword>
<reference evidence="1" key="1">
    <citation type="submission" date="2024-09" db="EMBL/GenBank/DDBJ databases">
        <title>Black Yeasts Isolated from many extreme environments.</title>
        <authorList>
            <person name="Coleine C."/>
            <person name="Stajich J.E."/>
            <person name="Selbmann L."/>
        </authorList>
    </citation>
    <scope>NUCLEOTIDE SEQUENCE</scope>
    <source>
        <strain evidence="1">CCFEE 5737</strain>
    </source>
</reference>
<organism evidence="1 2">
    <name type="scientific">Coniosporium uncinatum</name>
    <dbReference type="NCBI Taxonomy" id="93489"/>
    <lineage>
        <taxon>Eukaryota</taxon>
        <taxon>Fungi</taxon>
        <taxon>Dikarya</taxon>
        <taxon>Ascomycota</taxon>
        <taxon>Pezizomycotina</taxon>
        <taxon>Dothideomycetes</taxon>
        <taxon>Dothideomycetes incertae sedis</taxon>
        <taxon>Coniosporium</taxon>
    </lineage>
</organism>
<comment type="caution">
    <text evidence="1">The sequence shown here is derived from an EMBL/GenBank/DDBJ whole genome shotgun (WGS) entry which is preliminary data.</text>
</comment>
<dbReference type="Proteomes" id="UP001186974">
    <property type="component" value="Unassembled WGS sequence"/>
</dbReference>
<dbReference type="EMBL" id="JAWDJW010010621">
    <property type="protein sequence ID" value="KAK3045515.1"/>
    <property type="molecule type" value="Genomic_DNA"/>
</dbReference>
<sequence length="428" mass="47064">MGAQHGGVGVVGGWMQGGGHNPFVSQYGMQVDQVVEIEVVTADGKFQKVSECNNPELFWALRGGGGGTFGVVTAATIKVHPTVPIAVGRFILNSTSPKLWDSVAYFLQQGPTVRDRYGAQGYFYVMPAAFQSTLAMPGKYATIENAKAAFEPLVDKMTAIAGAQRPDVKYYTYKTYAEWYVAEQGNDLMEDEGKEWLSFYDGSDGSTPSQSQAMANPMSMIPWSIKYPQGPSKRSLHQRSFVRRNEEMEVMYARPMSRTYLDSRLVSAEEITSMPRAELGKLINSTFPAIDGISLRGFLYGGGAQAKPAATAMGLNPAWRTSTYHLIMNAVPGNIRHDYDVGAWKKAWPKAGAYLNEASPHAADWKQSYFGSNYARLESIKKKYDPKNVFWCSPCVGADMLTYSDERICPNTAYPSAGPAPDTLVNMQ</sequence>
<evidence type="ECO:0000313" key="1">
    <source>
        <dbReference type="EMBL" id="KAK3045515.1"/>
    </source>
</evidence>
<proteinExistence type="predicted"/>
<accession>A0ACC3CW94</accession>
<evidence type="ECO:0000313" key="2">
    <source>
        <dbReference type="Proteomes" id="UP001186974"/>
    </source>
</evidence>
<gene>
    <name evidence="1" type="ORF">LTS18_013733</name>
</gene>
<protein>
    <submittedName>
        <fullName evidence="1">Uncharacterized protein</fullName>
    </submittedName>
</protein>